<feature type="transmembrane region" description="Helical" evidence="6">
    <location>
        <begin position="26"/>
        <end position="44"/>
    </location>
</feature>
<evidence type="ECO:0000313" key="8">
    <source>
        <dbReference type="Proteomes" id="UP001595914"/>
    </source>
</evidence>
<comment type="subcellular location">
    <subcellularLocation>
        <location evidence="1">Cell membrane</location>
        <topology evidence="1">Multi-pass membrane protein</topology>
    </subcellularLocation>
</comment>
<comment type="caution">
    <text evidence="7">The sequence shown here is derived from an EMBL/GenBank/DDBJ whole genome shotgun (WGS) entry which is preliminary data.</text>
</comment>
<reference evidence="8" key="1">
    <citation type="journal article" date="2019" name="Int. J. Syst. Evol. Microbiol.">
        <title>The Global Catalogue of Microorganisms (GCM) 10K type strain sequencing project: providing services to taxonomists for standard genome sequencing and annotation.</title>
        <authorList>
            <consortium name="The Broad Institute Genomics Platform"/>
            <consortium name="The Broad Institute Genome Sequencing Center for Infectious Disease"/>
            <person name="Wu L."/>
            <person name="Ma J."/>
        </authorList>
    </citation>
    <scope>NUCLEOTIDE SEQUENCE [LARGE SCALE GENOMIC DNA]</scope>
    <source>
        <strain evidence="8">CCUG 54520</strain>
    </source>
</reference>
<dbReference type="Proteomes" id="UP001595914">
    <property type="component" value="Unassembled WGS sequence"/>
</dbReference>
<dbReference type="InterPro" id="IPR011009">
    <property type="entry name" value="Kinase-like_dom_sf"/>
</dbReference>
<feature type="transmembrane region" description="Helical" evidence="6">
    <location>
        <begin position="145"/>
        <end position="161"/>
    </location>
</feature>
<gene>
    <name evidence="7" type="ORF">ACFO6S_19645</name>
</gene>
<organism evidence="7 8">
    <name type="scientific">Rhodococcus kronopolitis</name>
    <dbReference type="NCBI Taxonomy" id="1460226"/>
    <lineage>
        <taxon>Bacteria</taxon>
        <taxon>Bacillati</taxon>
        <taxon>Actinomycetota</taxon>
        <taxon>Actinomycetes</taxon>
        <taxon>Mycobacteriales</taxon>
        <taxon>Nocardiaceae</taxon>
        <taxon>Rhodococcus</taxon>
    </lineage>
</organism>
<keyword evidence="2" id="KW-1003">Cell membrane</keyword>
<evidence type="ECO:0000256" key="2">
    <source>
        <dbReference type="ARBA" id="ARBA00022475"/>
    </source>
</evidence>
<feature type="transmembrane region" description="Helical" evidence="6">
    <location>
        <begin position="767"/>
        <end position="787"/>
    </location>
</feature>
<keyword evidence="3 6" id="KW-0812">Transmembrane</keyword>
<evidence type="ECO:0000256" key="5">
    <source>
        <dbReference type="ARBA" id="ARBA00023136"/>
    </source>
</evidence>
<feature type="transmembrane region" description="Helical" evidence="6">
    <location>
        <begin position="99"/>
        <end position="125"/>
    </location>
</feature>
<dbReference type="EMBL" id="JBHSFO010000015">
    <property type="protein sequence ID" value="MFC4605920.1"/>
    <property type="molecule type" value="Genomic_DNA"/>
</dbReference>
<evidence type="ECO:0000313" key="7">
    <source>
        <dbReference type="EMBL" id="MFC4605920.1"/>
    </source>
</evidence>
<accession>A0ABV9FYB6</accession>
<dbReference type="RefSeq" id="WP_378419945.1">
    <property type="nucleotide sequence ID" value="NZ_JBHSFO010000015.1"/>
</dbReference>
<evidence type="ECO:0000256" key="3">
    <source>
        <dbReference type="ARBA" id="ARBA00022692"/>
    </source>
</evidence>
<dbReference type="SUPFAM" id="SSF56112">
    <property type="entry name" value="Protein kinase-like (PK-like)"/>
    <property type="match status" value="1"/>
</dbReference>
<dbReference type="PANTHER" id="PTHR39087:SF2">
    <property type="entry name" value="UPF0104 MEMBRANE PROTEIN MJ1595"/>
    <property type="match status" value="1"/>
</dbReference>
<dbReference type="Gene3D" id="1.10.510.10">
    <property type="entry name" value="Transferase(Phosphotransferase) domain 1"/>
    <property type="match status" value="1"/>
</dbReference>
<feature type="transmembrane region" description="Helical" evidence="6">
    <location>
        <begin position="741"/>
        <end position="760"/>
    </location>
</feature>
<feature type="transmembrane region" description="Helical" evidence="6">
    <location>
        <begin position="631"/>
        <end position="650"/>
    </location>
</feature>
<keyword evidence="5 6" id="KW-0472">Membrane</keyword>
<feature type="transmembrane region" description="Helical" evidence="6">
    <location>
        <begin position="550"/>
        <end position="574"/>
    </location>
</feature>
<proteinExistence type="predicted"/>
<feature type="transmembrane region" description="Helical" evidence="6">
    <location>
        <begin position="662"/>
        <end position="681"/>
    </location>
</feature>
<protein>
    <submittedName>
        <fullName evidence="7">Lysylphosphatidylglycerol synthase domain-containing protein</fullName>
    </submittedName>
</protein>
<dbReference type="InterPro" id="IPR022791">
    <property type="entry name" value="L-PG_synthase/AglD"/>
</dbReference>
<feature type="transmembrane region" description="Helical" evidence="6">
    <location>
        <begin position="793"/>
        <end position="814"/>
    </location>
</feature>
<feature type="transmembrane region" description="Helical" evidence="6">
    <location>
        <begin position="72"/>
        <end position="92"/>
    </location>
</feature>
<evidence type="ECO:0000256" key="4">
    <source>
        <dbReference type="ARBA" id="ARBA00022989"/>
    </source>
</evidence>
<keyword evidence="4 6" id="KW-1133">Transmembrane helix</keyword>
<dbReference type="PANTHER" id="PTHR39087">
    <property type="entry name" value="UPF0104 MEMBRANE PROTEIN MJ1595"/>
    <property type="match status" value="1"/>
</dbReference>
<name>A0ABV9FYB6_9NOCA</name>
<keyword evidence="8" id="KW-1185">Reference proteome</keyword>
<feature type="transmembrane region" description="Helical" evidence="6">
    <location>
        <begin position="713"/>
        <end position="735"/>
    </location>
</feature>
<dbReference type="Pfam" id="PF03706">
    <property type="entry name" value="LPG_synthase_TM"/>
    <property type="match status" value="1"/>
</dbReference>
<evidence type="ECO:0000256" key="1">
    <source>
        <dbReference type="ARBA" id="ARBA00004651"/>
    </source>
</evidence>
<feature type="transmembrane region" description="Helical" evidence="6">
    <location>
        <begin position="193"/>
        <end position="214"/>
    </location>
</feature>
<feature type="transmembrane region" description="Helical" evidence="6">
    <location>
        <begin position="168"/>
        <end position="187"/>
    </location>
</feature>
<feature type="transmembrane region" description="Helical" evidence="6">
    <location>
        <begin position="518"/>
        <end position="538"/>
    </location>
</feature>
<sequence length="820" mass="87073">MRVDGREIPVHGSLLQPLRRRTNDQVRVAISALCVIAVVAVSLATRGRWESVESAVSDLIGVASPDLSNRIYSVYGAAIVALPFAILVGIVVGRRWKLLAGYAAAALFAGVAMSVTGDGVAAPQWHLDLSAHLDTFLSQFLDDPRWIAMLAAVLTVCGPWLPVRWRRLWWILLLGFVPMHLVVSAVVPARSLFGLAAGWFIGALVVLFVGTPALEVPIDAAVRVLGRRGLLVRDLSVLRPAGPGPLMLSARCHVVPTPGSDAGRPLQFGAASHRGGRTAMVHEAAEQVVVLDLYGQHQRSEGLLRQGARWLTMRDSETPSPFASLRRAVEHRALMATAVGALGTASSAPTAVAALDRGWVLYAHTEPRGTVLDGRDPDSLRAVWDGLALLHAQQISHGDLRPENIRTAPEGALFDGFSRSEVGASDVDVQSDIAQLLLVSAGLFGVEPAVREAVSAVGAAQVIAASGRLTRSAMPRRIRAVVSDPKALMAATRAEVRAQTNTDEIRIEQVTRFTRNQLIQLVLLIALVYVAYPFVSAVPTFVTELRSANWWWALLGLLVSALTYFGAAAALWACASETVSFRNLTIMQFANTFAATTTPAGVGGLALSVRFLQHNGLGGMRATAAVALQQTVQVITHVGLLVVFSVAAGRNADLSHFIPKGTVLYLIAGLVFGVIGTFMVVPKLRRWLREDLRPQITDVTAELVDLARDPGRFLLIVGGCGATTLGAALALWASVEAFGGGATFITVTIVTMVGGTLASAAPTPGGVGAVEAALIGGLAAFGVPANIAVPSVLLYRVLTCWLPVFVGWPILNWLQRNDLI</sequence>
<evidence type="ECO:0000256" key="6">
    <source>
        <dbReference type="SAM" id="Phobius"/>
    </source>
</evidence>